<dbReference type="PROSITE" id="PS50118">
    <property type="entry name" value="HMG_BOX_2"/>
    <property type="match status" value="1"/>
</dbReference>
<evidence type="ECO:0000259" key="2">
    <source>
        <dbReference type="PROSITE" id="PS50118"/>
    </source>
</evidence>
<dbReference type="GO" id="GO:0005634">
    <property type="term" value="C:nucleus"/>
    <property type="evidence" value="ECO:0007669"/>
    <property type="project" value="UniProtKB-UniRule"/>
</dbReference>
<dbReference type="Proteomes" id="UP000266673">
    <property type="component" value="Unassembled WGS sequence"/>
</dbReference>
<name>A0A397VVU4_9GLOM</name>
<organism evidence="3 4">
    <name type="scientific">Gigaspora rosea</name>
    <dbReference type="NCBI Taxonomy" id="44941"/>
    <lineage>
        <taxon>Eukaryota</taxon>
        <taxon>Fungi</taxon>
        <taxon>Fungi incertae sedis</taxon>
        <taxon>Mucoromycota</taxon>
        <taxon>Glomeromycotina</taxon>
        <taxon>Glomeromycetes</taxon>
        <taxon>Diversisporales</taxon>
        <taxon>Gigasporaceae</taxon>
        <taxon>Gigaspora</taxon>
    </lineage>
</organism>
<evidence type="ECO:0000256" key="1">
    <source>
        <dbReference type="PROSITE-ProRule" id="PRU00267"/>
    </source>
</evidence>
<comment type="caution">
    <text evidence="3">The sequence shown here is derived from an EMBL/GenBank/DDBJ whole genome shotgun (WGS) entry which is preliminary data.</text>
</comment>
<keyword evidence="4" id="KW-1185">Reference proteome</keyword>
<accession>A0A397VVU4</accession>
<dbReference type="InterPro" id="IPR009071">
    <property type="entry name" value="HMG_box_dom"/>
</dbReference>
<dbReference type="SUPFAM" id="SSF47095">
    <property type="entry name" value="HMG-box"/>
    <property type="match status" value="1"/>
</dbReference>
<reference evidence="3 4" key="1">
    <citation type="submission" date="2018-06" db="EMBL/GenBank/DDBJ databases">
        <title>Comparative genomics reveals the genomic features of Rhizophagus irregularis, R. cerebriforme, R. diaphanum and Gigaspora rosea, and their symbiotic lifestyle signature.</title>
        <authorList>
            <person name="Morin E."/>
            <person name="San Clemente H."/>
            <person name="Chen E.C.H."/>
            <person name="De La Providencia I."/>
            <person name="Hainaut M."/>
            <person name="Kuo A."/>
            <person name="Kohler A."/>
            <person name="Murat C."/>
            <person name="Tang N."/>
            <person name="Roy S."/>
            <person name="Loubradou J."/>
            <person name="Henrissat B."/>
            <person name="Grigoriev I.V."/>
            <person name="Corradi N."/>
            <person name="Roux C."/>
            <person name="Martin F.M."/>
        </authorList>
    </citation>
    <scope>NUCLEOTIDE SEQUENCE [LARGE SCALE GENOMIC DNA]</scope>
    <source>
        <strain evidence="3 4">DAOM 194757</strain>
    </source>
</reference>
<gene>
    <name evidence="3" type="ORF">C2G38_2162768</name>
</gene>
<sequence>MTEASRIKMPSVREIRQFNIDELANISKGSRYLNSFFVYRKEFSKRATASGIKMKMTDISKLASQAWKNENSSIKKAYADVSKRIEKRKQKEKTYQIVFDVNMTKAQATTPKEPTSPIFNQLDYPSNLDTSFWFPYYEEPSFDTNNFYESLIVDQIFDENFSNL</sequence>
<dbReference type="InterPro" id="IPR036910">
    <property type="entry name" value="HMG_box_dom_sf"/>
</dbReference>
<dbReference type="OrthoDB" id="2373776at2759"/>
<keyword evidence="1" id="KW-0539">Nucleus</keyword>
<feature type="DNA-binding region" description="HMG box" evidence="1">
    <location>
        <begin position="29"/>
        <end position="96"/>
    </location>
</feature>
<dbReference type="Pfam" id="PF00505">
    <property type="entry name" value="HMG_box"/>
    <property type="match status" value="1"/>
</dbReference>
<evidence type="ECO:0000313" key="4">
    <source>
        <dbReference type="Proteomes" id="UP000266673"/>
    </source>
</evidence>
<evidence type="ECO:0000313" key="3">
    <source>
        <dbReference type="EMBL" id="RIB26654.1"/>
    </source>
</evidence>
<dbReference type="EMBL" id="QKWP01000128">
    <property type="protein sequence ID" value="RIB26654.1"/>
    <property type="molecule type" value="Genomic_DNA"/>
</dbReference>
<protein>
    <recommendedName>
        <fullName evidence="2">HMG box domain-containing protein</fullName>
    </recommendedName>
</protein>
<keyword evidence="1" id="KW-0238">DNA-binding</keyword>
<dbReference type="AlphaFoldDB" id="A0A397VVU4"/>
<feature type="domain" description="HMG box" evidence="2">
    <location>
        <begin position="29"/>
        <end position="96"/>
    </location>
</feature>
<dbReference type="GO" id="GO:0003677">
    <property type="term" value="F:DNA binding"/>
    <property type="evidence" value="ECO:0007669"/>
    <property type="project" value="UniProtKB-UniRule"/>
</dbReference>
<dbReference type="Gene3D" id="1.10.30.10">
    <property type="entry name" value="High mobility group box domain"/>
    <property type="match status" value="1"/>
</dbReference>
<proteinExistence type="predicted"/>